<dbReference type="EMBL" id="LPUR01000001">
    <property type="protein sequence ID" value="KXH85830.1"/>
    <property type="molecule type" value="Genomic_DNA"/>
</dbReference>
<dbReference type="Proteomes" id="UP000070513">
    <property type="component" value="Unassembled WGS sequence"/>
</dbReference>
<feature type="domain" description="AB hydrolase-1" evidence="1">
    <location>
        <begin position="25"/>
        <end position="249"/>
    </location>
</feature>
<dbReference type="GO" id="GO:0016020">
    <property type="term" value="C:membrane"/>
    <property type="evidence" value="ECO:0007669"/>
    <property type="project" value="TreeGrafter"/>
</dbReference>
<proteinExistence type="predicted"/>
<gene>
    <name evidence="2" type="ORF">AU378_08835</name>
</gene>
<sequence>MKKYTQSSDGQNIHYKESGQGNTALLFVHGWLGNAEWWNDQQEYFKDRYHIVQMDLPGHGQSDASRKEWSSDLYADDIAAVAAAIDSKEIILVGHSMSGAYALKAALKIPNLKALILIDTVKDLDETFTVEQADEFLFTHYRNDFKNAVENILPQYLFAEKTPPDVQQKIQSEFLQNAPEKAIDLLRPLYHTDFRDTASKVTVPVRAISSDNTPTNIENNRKYLKDYNYTEIAGTGHYPMLENPGEFNRILENILQELNPS</sequence>
<evidence type="ECO:0000313" key="2">
    <source>
        <dbReference type="EMBL" id="KXH85830.1"/>
    </source>
</evidence>
<protein>
    <submittedName>
        <fullName evidence="2">Carboxylesterase</fullName>
    </submittedName>
</protein>
<reference evidence="2 3" key="2">
    <citation type="journal article" date="2016" name="Genome Announc.">
        <title>Draft Genome Sequence of a Biocontrol Rhizobacterium, Chryseobacterium kwangjuense Strain KJ1R5, Isolated from Pepper (Capsicum annuum).</title>
        <authorList>
            <person name="Jeong J.J."/>
            <person name="Park H."/>
            <person name="Park B.H."/>
            <person name="Mannaa M."/>
            <person name="Sang M.K."/>
            <person name="Choi I.G."/>
            <person name="Kim K.D."/>
        </authorList>
    </citation>
    <scope>NUCLEOTIDE SEQUENCE [LARGE SCALE GENOMIC DNA]</scope>
    <source>
        <strain evidence="2 3">KJ1R5</strain>
    </source>
</reference>
<organism evidence="2 3">
    <name type="scientific">Chryseobacterium kwangjuense</name>
    <dbReference type="NCBI Taxonomy" id="267125"/>
    <lineage>
        <taxon>Bacteria</taxon>
        <taxon>Pseudomonadati</taxon>
        <taxon>Bacteroidota</taxon>
        <taxon>Flavobacteriia</taxon>
        <taxon>Flavobacteriales</taxon>
        <taxon>Weeksellaceae</taxon>
        <taxon>Chryseobacterium group</taxon>
        <taxon>Chryseobacterium</taxon>
    </lineage>
</organism>
<dbReference type="InterPro" id="IPR050266">
    <property type="entry name" value="AB_hydrolase_sf"/>
</dbReference>
<dbReference type="Gene3D" id="3.40.50.1820">
    <property type="entry name" value="alpha/beta hydrolase"/>
    <property type="match status" value="1"/>
</dbReference>
<dbReference type="Pfam" id="PF12697">
    <property type="entry name" value="Abhydrolase_6"/>
    <property type="match status" value="1"/>
</dbReference>
<dbReference type="OrthoDB" id="9780932at2"/>
<comment type="caution">
    <text evidence="2">The sequence shown here is derived from an EMBL/GenBank/DDBJ whole genome shotgun (WGS) entry which is preliminary data.</text>
</comment>
<dbReference type="InterPro" id="IPR000073">
    <property type="entry name" value="AB_hydrolase_1"/>
</dbReference>
<dbReference type="InterPro" id="IPR029058">
    <property type="entry name" value="AB_hydrolase_fold"/>
</dbReference>
<dbReference type="RefSeq" id="WP_062650058.1">
    <property type="nucleotide sequence ID" value="NZ_LPUR01000001.1"/>
</dbReference>
<dbReference type="PRINTS" id="PR00111">
    <property type="entry name" value="ABHYDROLASE"/>
</dbReference>
<evidence type="ECO:0000313" key="3">
    <source>
        <dbReference type="Proteomes" id="UP000070513"/>
    </source>
</evidence>
<accession>A0A135WLP3</accession>
<dbReference type="PANTHER" id="PTHR43798">
    <property type="entry name" value="MONOACYLGLYCEROL LIPASE"/>
    <property type="match status" value="1"/>
</dbReference>
<evidence type="ECO:0000259" key="1">
    <source>
        <dbReference type="Pfam" id="PF12697"/>
    </source>
</evidence>
<reference evidence="3" key="1">
    <citation type="submission" date="2015-12" db="EMBL/GenBank/DDBJ databases">
        <title>Genome sequence of a biocontrol rhizobacterium Chryseobacterium kwangjuense strain KJ1R5 isolated from pepper (Capsicum annuum L.).</title>
        <authorList>
            <person name="Jeong J.-J."/>
            <person name="Park H."/>
            <person name="Mannaa M."/>
            <person name="Sang M.K."/>
            <person name="Choi I.-G."/>
            <person name="Kim K.D."/>
        </authorList>
    </citation>
    <scope>NUCLEOTIDE SEQUENCE [LARGE SCALE GENOMIC DNA]</scope>
    <source>
        <strain evidence="3">KJ1R5</strain>
    </source>
</reference>
<dbReference type="PANTHER" id="PTHR43798:SF33">
    <property type="entry name" value="HYDROLASE, PUTATIVE (AFU_ORTHOLOGUE AFUA_2G14860)-RELATED"/>
    <property type="match status" value="1"/>
</dbReference>
<dbReference type="AlphaFoldDB" id="A0A135WLP3"/>
<dbReference type="SUPFAM" id="SSF53474">
    <property type="entry name" value="alpha/beta-Hydrolases"/>
    <property type="match status" value="1"/>
</dbReference>
<name>A0A135WLP3_9FLAO</name>